<sequence length="262" mass="29524">MRKTFLVIISLIIIFPMFIVLLLSMFSYYRFPLIFPQNFTSEFWKSVVFENPLLVSSLANSVVLAICNGICSTVVGIMTARALVRHAFIGKKAVKAFFTLPLFIPAMALFLGIHSVMIRLHLMNRCSGIILAHMLISIPYAINIFISFFQGINQDMEDVGKTLGCTPISLFIRIVLPLIMPGIYLSFSISFLISFTEYFSTFLIGGGKVITFVTMMYPYIHNGDLGHGAVLGLIFIGINVCIFYLAEHLSKRKLKIENYLFE</sequence>
<dbReference type="PANTHER" id="PTHR43357">
    <property type="entry name" value="INNER MEMBRANE ABC TRANSPORTER PERMEASE PROTEIN YDCV"/>
    <property type="match status" value="1"/>
</dbReference>
<dbReference type="GO" id="GO:0055085">
    <property type="term" value="P:transmembrane transport"/>
    <property type="evidence" value="ECO:0007669"/>
    <property type="project" value="InterPro"/>
</dbReference>
<dbReference type="RefSeq" id="WP_184309886.1">
    <property type="nucleotide sequence ID" value="NZ_JACHEN010000008.1"/>
</dbReference>
<dbReference type="Proteomes" id="UP000579281">
    <property type="component" value="Unassembled WGS sequence"/>
</dbReference>
<keyword evidence="11" id="KW-1185">Reference proteome</keyword>
<evidence type="ECO:0000256" key="5">
    <source>
        <dbReference type="ARBA" id="ARBA00022692"/>
    </source>
</evidence>
<evidence type="ECO:0000256" key="6">
    <source>
        <dbReference type="ARBA" id="ARBA00022989"/>
    </source>
</evidence>
<dbReference type="CDD" id="cd06261">
    <property type="entry name" value="TM_PBP2"/>
    <property type="match status" value="1"/>
</dbReference>
<name>A0A841KU16_9FIRM</name>
<evidence type="ECO:0000313" key="10">
    <source>
        <dbReference type="EMBL" id="MBB6215520.1"/>
    </source>
</evidence>
<dbReference type="PANTHER" id="PTHR43357:SF4">
    <property type="entry name" value="INNER MEMBRANE ABC TRANSPORTER PERMEASE PROTEIN YDCV"/>
    <property type="match status" value="1"/>
</dbReference>
<feature type="transmembrane region" description="Helical" evidence="8">
    <location>
        <begin position="96"/>
        <end position="117"/>
    </location>
</feature>
<evidence type="ECO:0000256" key="1">
    <source>
        <dbReference type="ARBA" id="ARBA00004429"/>
    </source>
</evidence>
<comment type="similarity">
    <text evidence="8">Belongs to the binding-protein-dependent transport system permease family.</text>
</comment>
<evidence type="ECO:0000313" key="11">
    <source>
        <dbReference type="Proteomes" id="UP000579281"/>
    </source>
</evidence>
<evidence type="ECO:0000256" key="7">
    <source>
        <dbReference type="ARBA" id="ARBA00023136"/>
    </source>
</evidence>
<keyword evidence="6 8" id="KW-1133">Transmembrane helix</keyword>
<feature type="transmembrane region" description="Helical" evidence="8">
    <location>
        <begin position="129"/>
        <end position="149"/>
    </location>
</feature>
<dbReference type="GO" id="GO:0005886">
    <property type="term" value="C:plasma membrane"/>
    <property type="evidence" value="ECO:0007669"/>
    <property type="project" value="UniProtKB-SubCell"/>
</dbReference>
<evidence type="ECO:0000259" key="9">
    <source>
        <dbReference type="PROSITE" id="PS50928"/>
    </source>
</evidence>
<dbReference type="Pfam" id="PF00528">
    <property type="entry name" value="BPD_transp_1"/>
    <property type="match status" value="1"/>
</dbReference>
<proteinExistence type="inferred from homology"/>
<dbReference type="InterPro" id="IPR035906">
    <property type="entry name" value="MetI-like_sf"/>
</dbReference>
<dbReference type="InterPro" id="IPR000515">
    <property type="entry name" value="MetI-like"/>
</dbReference>
<feature type="domain" description="ABC transmembrane type-1" evidence="9">
    <location>
        <begin position="58"/>
        <end position="246"/>
    </location>
</feature>
<keyword evidence="2 8" id="KW-0813">Transport</keyword>
<gene>
    <name evidence="10" type="ORF">HNQ80_001609</name>
</gene>
<dbReference type="PROSITE" id="PS50928">
    <property type="entry name" value="ABC_TM1"/>
    <property type="match status" value="1"/>
</dbReference>
<dbReference type="AlphaFoldDB" id="A0A841KU16"/>
<comment type="subcellular location">
    <subcellularLocation>
        <location evidence="1">Cell inner membrane</location>
        <topology evidence="1">Multi-pass membrane protein</topology>
    </subcellularLocation>
    <subcellularLocation>
        <location evidence="8">Cell membrane</location>
        <topology evidence="8">Multi-pass membrane protein</topology>
    </subcellularLocation>
</comment>
<keyword evidence="7 8" id="KW-0472">Membrane</keyword>
<reference evidence="10 11" key="1">
    <citation type="submission" date="2020-08" db="EMBL/GenBank/DDBJ databases">
        <title>Genomic Encyclopedia of Type Strains, Phase IV (KMG-IV): sequencing the most valuable type-strain genomes for metagenomic binning, comparative biology and taxonomic classification.</title>
        <authorList>
            <person name="Goeker M."/>
        </authorList>
    </citation>
    <scope>NUCLEOTIDE SEQUENCE [LARGE SCALE GENOMIC DNA]</scope>
    <source>
        <strain evidence="10 11">DSM 103526</strain>
    </source>
</reference>
<dbReference type="Gene3D" id="1.10.3720.10">
    <property type="entry name" value="MetI-like"/>
    <property type="match status" value="1"/>
</dbReference>
<dbReference type="EMBL" id="JACHEN010000008">
    <property type="protein sequence ID" value="MBB6215520.1"/>
    <property type="molecule type" value="Genomic_DNA"/>
</dbReference>
<feature type="transmembrane region" description="Helical" evidence="8">
    <location>
        <begin position="170"/>
        <end position="193"/>
    </location>
</feature>
<organism evidence="10 11">
    <name type="scientific">Anaerosolibacter carboniphilus</name>
    <dbReference type="NCBI Taxonomy" id="1417629"/>
    <lineage>
        <taxon>Bacteria</taxon>
        <taxon>Bacillati</taxon>
        <taxon>Bacillota</taxon>
        <taxon>Clostridia</taxon>
        <taxon>Peptostreptococcales</taxon>
        <taxon>Thermotaleaceae</taxon>
        <taxon>Anaerosolibacter</taxon>
    </lineage>
</organism>
<feature type="transmembrane region" description="Helical" evidence="8">
    <location>
        <begin position="5"/>
        <end position="29"/>
    </location>
</feature>
<keyword evidence="5 8" id="KW-0812">Transmembrane</keyword>
<keyword evidence="3" id="KW-1003">Cell membrane</keyword>
<dbReference type="SUPFAM" id="SSF161098">
    <property type="entry name" value="MetI-like"/>
    <property type="match status" value="1"/>
</dbReference>
<evidence type="ECO:0000256" key="4">
    <source>
        <dbReference type="ARBA" id="ARBA00022519"/>
    </source>
</evidence>
<protein>
    <submittedName>
        <fullName evidence="10">Putative spermidine/putrescine transport system permease protein</fullName>
    </submittedName>
</protein>
<feature type="transmembrane region" description="Helical" evidence="8">
    <location>
        <begin position="62"/>
        <end position="84"/>
    </location>
</feature>
<evidence type="ECO:0000256" key="2">
    <source>
        <dbReference type="ARBA" id="ARBA00022448"/>
    </source>
</evidence>
<accession>A0A841KU16</accession>
<keyword evidence="4" id="KW-0997">Cell inner membrane</keyword>
<evidence type="ECO:0000256" key="8">
    <source>
        <dbReference type="RuleBase" id="RU363032"/>
    </source>
</evidence>
<evidence type="ECO:0000256" key="3">
    <source>
        <dbReference type="ARBA" id="ARBA00022475"/>
    </source>
</evidence>
<comment type="caution">
    <text evidence="10">The sequence shown here is derived from an EMBL/GenBank/DDBJ whole genome shotgun (WGS) entry which is preliminary data.</text>
</comment>
<feature type="transmembrane region" description="Helical" evidence="8">
    <location>
        <begin position="225"/>
        <end position="246"/>
    </location>
</feature>